<evidence type="ECO:0000259" key="13">
    <source>
        <dbReference type="PROSITE" id="PS50089"/>
    </source>
</evidence>
<comment type="pathway">
    <text evidence="3 11">Protein modification; protein ubiquitination.</text>
</comment>
<keyword evidence="7 11" id="KW-0833">Ubl conjugation pathway</keyword>
<dbReference type="InterPro" id="IPR018957">
    <property type="entry name" value="Znf_C3HC4_RING-type"/>
</dbReference>
<dbReference type="EMBL" id="JAUJYO010000019">
    <property type="protein sequence ID" value="KAK1287695.1"/>
    <property type="molecule type" value="Genomic_DNA"/>
</dbReference>
<evidence type="ECO:0000256" key="9">
    <source>
        <dbReference type="ARBA" id="ARBA00023136"/>
    </source>
</evidence>
<protein>
    <recommendedName>
        <fullName evidence="11">E3 ubiquitin-protein ligase RMA</fullName>
        <ecNumber evidence="11">2.3.2.27</ecNumber>
    </recommendedName>
    <alternativeName>
        <fullName evidence="11">Protein RING membrane-anchor</fullName>
    </alternativeName>
    <alternativeName>
        <fullName evidence="11">RING-type E3 ubiquitin transferase RMA</fullName>
    </alternativeName>
</protein>
<evidence type="ECO:0000256" key="1">
    <source>
        <dbReference type="ARBA" id="ARBA00000900"/>
    </source>
</evidence>
<evidence type="ECO:0000313" key="15">
    <source>
        <dbReference type="Proteomes" id="UP001180020"/>
    </source>
</evidence>
<evidence type="ECO:0000313" key="14">
    <source>
        <dbReference type="EMBL" id="KAK1287695.1"/>
    </source>
</evidence>
<name>A0AAV9CF13_ACOCL</name>
<evidence type="ECO:0000256" key="5">
    <source>
        <dbReference type="ARBA" id="ARBA00022723"/>
    </source>
</evidence>
<evidence type="ECO:0000256" key="3">
    <source>
        <dbReference type="ARBA" id="ARBA00004906"/>
    </source>
</evidence>
<keyword evidence="11" id="KW-0256">Endoplasmic reticulum</keyword>
<keyword evidence="6 10" id="KW-0863">Zinc-finger</keyword>
<dbReference type="InterPro" id="IPR001841">
    <property type="entry name" value="Znf_RING"/>
</dbReference>
<feature type="compositionally biased region" description="Acidic residues" evidence="12">
    <location>
        <begin position="1"/>
        <end position="11"/>
    </location>
</feature>
<dbReference type="PROSITE" id="PS00518">
    <property type="entry name" value="ZF_RING_1"/>
    <property type="match status" value="1"/>
</dbReference>
<keyword evidence="8 11" id="KW-0862">Zinc</keyword>
<feature type="region of interest" description="Disordered" evidence="12">
    <location>
        <begin position="162"/>
        <end position="181"/>
    </location>
</feature>
<dbReference type="SUPFAM" id="SSF57850">
    <property type="entry name" value="RING/U-box"/>
    <property type="match status" value="1"/>
</dbReference>
<keyword evidence="15" id="KW-1185">Reference proteome</keyword>
<dbReference type="CDD" id="cd16534">
    <property type="entry name" value="RING-HC_RNF5-like"/>
    <property type="match status" value="1"/>
</dbReference>
<evidence type="ECO:0000256" key="4">
    <source>
        <dbReference type="ARBA" id="ARBA00022679"/>
    </source>
</evidence>
<dbReference type="AlphaFoldDB" id="A0AAV9CF13"/>
<evidence type="ECO:0000256" key="10">
    <source>
        <dbReference type="PROSITE-ProRule" id="PRU00175"/>
    </source>
</evidence>
<dbReference type="Gene3D" id="3.30.40.10">
    <property type="entry name" value="Zinc/RING finger domain, C3HC4 (zinc finger)"/>
    <property type="match status" value="1"/>
</dbReference>
<comment type="domain">
    <text evidence="11">The RING-type zinc finger domain is responsible for E3 ligase activity.</text>
</comment>
<proteinExistence type="predicted"/>
<feature type="domain" description="RING-type" evidence="13">
    <location>
        <begin position="105"/>
        <end position="146"/>
    </location>
</feature>
<dbReference type="PROSITE" id="PS50089">
    <property type="entry name" value="ZF_RING_2"/>
    <property type="match status" value="1"/>
</dbReference>
<dbReference type="InterPro" id="IPR045103">
    <property type="entry name" value="RNF5/RNF185-like"/>
</dbReference>
<comment type="subcellular location">
    <subcellularLocation>
        <location evidence="2">Endomembrane system</location>
    </subcellularLocation>
    <subcellularLocation>
        <location evidence="11">Endoplasmic reticulum membrane</location>
        <topology evidence="11">Single-pass type IV membrane protein</topology>
    </subcellularLocation>
</comment>
<feature type="compositionally biased region" description="Basic residues" evidence="12">
    <location>
        <begin position="17"/>
        <end position="26"/>
    </location>
</feature>
<evidence type="ECO:0000256" key="12">
    <source>
        <dbReference type="SAM" id="MobiDB-lite"/>
    </source>
</evidence>
<dbReference type="SMART" id="SM00184">
    <property type="entry name" value="RING"/>
    <property type="match status" value="1"/>
</dbReference>
<dbReference type="EC" id="2.3.2.27" evidence="11"/>
<comment type="catalytic activity">
    <reaction evidence="1 11">
        <text>S-ubiquitinyl-[E2 ubiquitin-conjugating enzyme]-L-cysteine + [acceptor protein]-L-lysine = [E2 ubiquitin-conjugating enzyme]-L-cysteine + N(6)-ubiquitinyl-[acceptor protein]-L-lysine.</text>
        <dbReference type="EC" id="2.3.2.27"/>
    </reaction>
</comment>
<gene>
    <name evidence="14" type="primary">RMA1</name>
    <name evidence="14" type="ORF">QJS10_CPB19g01625</name>
</gene>
<dbReference type="GO" id="GO:0061630">
    <property type="term" value="F:ubiquitin protein ligase activity"/>
    <property type="evidence" value="ECO:0007669"/>
    <property type="project" value="UniProtKB-UniRule"/>
</dbReference>
<sequence>MSSDAIADEDLAGVLRSGHRWRRRSPRIAAAAASSSTPSAPSPAPARATIAFDLNSPPPPDSPEDSSKSRPGDKSSAPVAPAPGDPDESAKAEAEAAAASACFECNICFDAAREPVVTPCGHLYCWSCLYRWLQQPLIAKECPICKGAVSENDVIPIYGRGGSSAAGNGETGVPPRPSGRRINSWRQQLLANPPQRVVWQLPNMEVQEVMGDELRMLEERLTDFRRHLRIPLDWVDQMFATIEPGAGSPAVEPGANGNAEAGPSNVSQGTRRRRGAGDAGTEDSERPRMPGRRRTNSRHQQ</sequence>
<comment type="function">
    <text evidence="11">E3 ubiquitin-protein ligase.</text>
</comment>
<dbReference type="InterPro" id="IPR013083">
    <property type="entry name" value="Znf_RING/FYVE/PHD"/>
</dbReference>
<organism evidence="14 15">
    <name type="scientific">Acorus calamus</name>
    <name type="common">Sweet flag</name>
    <dbReference type="NCBI Taxonomy" id="4465"/>
    <lineage>
        <taxon>Eukaryota</taxon>
        <taxon>Viridiplantae</taxon>
        <taxon>Streptophyta</taxon>
        <taxon>Embryophyta</taxon>
        <taxon>Tracheophyta</taxon>
        <taxon>Spermatophyta</taxon>
        <taxon>Magnoliopsida</taxon>
        <taxon>Liliopsida</taxon>
        <taxon>Acoraceae</taxon>
        <taxon>Acorus</taxon>
    </lineage>
</organism>
<dbReference type="InterPro" id="IPR017907">
    <property type="entry name" value="Znf_RING_CS"/>
</dbReference>
<accession>A0AAV9CF13</accession>
<keyword evidence="4 11" id="KW-0808">Transferase</keyword>
<evidence type="ECO:0000256" key="7">
    <source>
        <dbReference type="ARBA" id="ARBA00022786"/>
    </source>
</evidence>
<dbReference type="Pfam" id="PF00097">
    <property type="entry name" value="zf-C3HC4"/>
    <property type="match status" value="1"/>
</dbReference>
<feature type="compositionally biased region" description="Basic residues" evidence="12">
    <location>
        <begin position="289"/>
        <end position="301"/>
    </location>
</feature>
<dbReference type="PANTHER" id="PTHR12313">
    <property type="entry name" value="E3 UBIQUITIN-PROTEIN LIGASE RNF5-RELATED"/>
    <property type="match status" value="1"/>
</dbReference>
<reference evidence="14" key="2">
    <citation type="submission" date="2023-06" db="EMBL/GenBank/DDBJ databases">
        <authorList>
            <person name="Ma L."/>
            <person name="Liu K.-W."/>
            <person name="Li Z."/>
            <person name="Hsiao Y.-Y."/>
            <person name="Qi Y."/>
            <person name="Fu T."/>
            <person name="Tang G."/>
            <person name="Zhang D."/>
            <person name="Sun W.-H."/>
            <person name="Liu D.-K."/>
            <person name="Li Y."/>
            <person name="Chen G.-Z."/>
            <person name="Liu X.-D."/>
            <person name="Liao X.-Y."/>
            <person name="Jiang Y.-T."/>
            <person name="Yu X."/>
            <person name="Hao Y."/>
            <person name="Huang J."/>
            <person name="Zhao X.-W."/>
            <person name="Ke S."/>
            <person name="Chen Y.-Y."/>
            <person name="Wu W.-L."/>
            <person name="Hsu J.-L."/>
            <person name="Lin Y.-F."/>
            <person name="Huang M.-D."/>
            <person name="Li C.-Y."/>
            <person name="Huang L."/>
            <person name="Wang Z.-W."/>
            <person name="Zhao X."/>
            <person name="Zhong W.-Y."/>
            <person name="Peng D.-H."/>
            <person name="Ahmad S."/>
            <person name="Lan S."/>
            <person name="Zhang J.-S."/>
            <person name="Tsai W.-C."/>
            <person name="Van De Peer Y."/>
            <person name="Liu Z.-J."/>
        </authorList>
    </citation>
    <scope>NUCLEOTIDE SEQUENCE</scope>
    <source>
        <strain evidence="14">CP</strain>
        <tissue evidence="14">Leaves</tissue>
    </source>
</reference>
<dbReference type="GO" id="GO:0005789">
    <property type="term" value="C:endoplasmic reticulum membrane"/>
    <property type="evidence" value="ECO:0007669"/>
    <property type="project" value="UniProtKB-SubCell"/>
</dbReference>
<evidence type="ECO:0000256" key="11">
    <source>
        <dbReference type="RuleBase" id="RU369090"/>
    </source>
</evidence>
<keyword evidence="9" id="KW-0472">Membrane</keyword>
<feature type="region of interest" description="Disordered" evidence="12">
    <location>
        <begin position="245"/>
        <end position="301"/>
    </location>
</feature>
<evidence type="ECO:0000256" key="8">
    <source>
        <dbReference type="ARBA" id="ARBA00022833"/>
    </source>
</evidence>
<reference evidence="14" key="1">
    <citation type="journal article" date="2023" name="Nat. Commun.">
        <title>Diploid and tetraploid genomes of Acorus and the evolution of monocots.</title>
        <authorList>
            <person name="Ma L."/>
            <person name="Liu K.W."/>
            <person name="Li Z."/>
            <person name="Hsiao Y.Y."/>
            <person name="Qi Y."/>
            <person name="Fu T."/>
            <person name="Tang G.D."/>
            <person name="Zhang D."/>
            <person name="Sun W.H."/>
            <person name="Liu D.K."/>
            <person name="Li Y."/>
            <person name="Chen G.Z."/>
            <person name="Liu X.D."/>
            <person name="Liao X.Y."/>
            <person name="Jiang Y.T."/>
            <person name="Yu X."/>
            <person name="Hao Y."/>
            <person name="Huang J."/>
            <person name="Zhao X.W."/>
            <person name="Ke S."/>
            <person name="Chen Y.Y."/>
            <person name="Wu W.L."/>
            <person name="Hsu J.L."/>
            <person name="Lin Y.F."/>
            <person name="Huang M.D."/>
            <person name="Li C.Y."/>
            <person name="Huang L."/>
            <person name="Wang Z.W."/>
            <person name="Zhao X."/>
            <person name="Zhong W.Y."/>
            <person name="Peng D.H."/>
            <person name="Ahmad S."/>
            <person name="Lan S."/>
            <person name="Zhang J.S."/>
            <person name="Tsai W.C."/>
            <person name="Van de Peer Y."/>
            <person name="Liu Z.J."/>
        </authorList>
    </citation>
    <scope>NUCLEOTIDE SEQUENCE</scope>
    <source>
        <strain evidence="14">CP</strain>
    </source>
</reference>
<feature type="compositionally biased region" description="Low complexity" evidence="12">
    <location>
        <begin position="27"/>
        <end position="51"/>
    </location>
</feature>
<dbReference type="GO" id="GO:0008270">
    <property type="term" value="F:zinc ion binding"/>
    <property type="evidence" value="ECO:0007669"/>
    <property type="project" value="UniProtKB-KW"/>
</dbReference>
<evidence type="ECO:0000256" key="6">
    <source>
        <dbReference type="ARBA" id="ARBA00022771"/>
    </source>
</evidence>
<dbReference type="GO" id="GO:0006511">
    <property type="term" value="P:ubiquitin-dependent protein catabolic process"/>
    <property type="evidence" value="ECO:0007669"/>
    <property type="project" value="UniProtKB-UniRule"/>
</dbReference>
<comment type="caution">
    <text evidence="14">The sequence shown here is derived from an EMBL/GenBank/DDBJ whole genome shotgun (WGS) entry which is preliminary data.</text>
</comment>
<keyword evidence="5 11" id="KW-0479">Metal-binding</keyword>
<evidence type="ECO:0000256" key="2">
    <source>
        <dbReference type="ARBA" id="ARBA00004308"/>
    </source>
</evidence>
<feature type="region of interest" description="Disordered" evidence="12">
    <location>
        <begin position="1"/>
        <end position="92"/>
    </location>
</feature>
<dbReference type="Proteomes" id="UP001180020">
    <property type="component" value="Unassembled WGS sequence"/>
</dbReference>